<evidence type="ECO:0000313" key="6">
    <source>
        <dbReference type="Proteomes" id="UP000078428"/>
    </source>
</evidence>
<dbReference type="GO" id="GO:0003677">
    <property type="term" value="F:DNA binding"/>
    <property type="evidence" value="ECO:0007669"/>
    <property type="project" value="UniProtKB-KW"/>
</dbReference>
<reference evidence="5 6" key="1">
    <citation type="submission" date="2016-04" db="EMBL/GenBank/DDBJ databases">
        <title>Draft genome sequence of freshwater magnetotactic bacteria Magnetospirillum marisnigri SP-1 and Magnetospirillum moscoviense BB-1.</title>
        <authorList>
            <person name="Koziaeva V."/>
            <person name="Dziuba M.V."/>
            <person name="Ivanov T.M."/>
            <person name="Kuznetsov B."/>
            <person name="Grouzdev D.S."/>
        </authorList>
    </citation>
    <scope>NUCLEOTIDE SEQUENCE [LARGE SCALE GENOMIC DNA]</scope>
    <source>
        <strain evidence="5 6">SP-1</strain>
    </source>
</reference>
<dbReference type="InterPro" id="IPR000792">
    <property type="entry name" value="Tscrpt_reg_LuxR_C"/>
</dbReference>
<dbReference type="PROSITE" id="PS50043">
    <property type="entry name" value="HTH_LUXR_2"/>
    <property type="match status" value="1"/>
</dbReference>
<dbReference type="Gene3D" id="1.10.10.10">
    <property type="entry name" value="Winged helix-like DNA-binding domain superfamily/Winged helix DNA-binding domain"/>
    <property type="match status" value="1"/>
</dbReference>
<gene>
    <name evidence="5" type="ORF">A6A04_11725</name>
</gene>
<evidence type="ECO:0000256" key="1">
    <source>
        <dbReference type="ARBA" id="ARBA00023015"/>
    </source>
</evidence>
<keyword evidence="3" id="KW-0804">Transcription</keyword>
<dbReference type="InterPro" id="IPR016032">
    <property type="entry name" value="Sig_transdc_resp-reg_C-effctor"/>
</dbReference>
<dbReference type="EMBL" id="LWQT01000028">
    <property type="protein sequence ID" value="OAN54590.1"/>
    <property type="molecule type" value="Genomic_DNA"/>
</dbReference>
<dbReference type="PANTHER" id="PTHR44688:SF25">
    <property type="entry name" value="HTH LUXR-TYPE DOMAIN-CONTAINING PROTEIN"/>
    <property type="match status" value="1"/>
</dbReference>
<keyword evidence="1" id="KW-0805">Transcription regulation</keyword>
<proteinExistence type="predicted"/>
<comment type="caution">
    <text evidence="5">The sequence shown here is derived from an EMBL/GenBank/DDBJ whole genome shotgun (WGS) entry which is preliminary data.</text>
</comment>
<keyword evidence="6" id="KW-1185">Reference proteome</keyword>
<dbReference type="GO" id="GO:0006355">
    <property type="term" value="P:regulation of DNA-templated transcription"/>
    <property type="evidence" value="ECO:0007669"/>
    <property type="project" value="InterPro"/>
</dbReference>
<keyword evidence="2" id="KW-0238">DNA-binding</keyword>
<organism evidence="5 6">
    <name type="scientific">Paramagnetospirillum marisnigri</name>
    <dbReference type="NCBI Taxonomy" id="1285242"/>
    <lineage>
        <taxon>Bacteria</taxon>
        <taxon>Pseudomonadati</taxon>
        <taxon>Pseudomonadota</taxon>
        <taxon>Alphaproteobacteria</taxon>
        <taxon>Rhodospirillales</taxon>
        <taxon>Magnetospirillaceae</taxon>
        <taxon>Paramagnetospirillum</taxon>
    </lineage>
</organism>
<dbReference type="CDD" id="cd06170">
    <property type="entry name" value="LuxR_C_like"/>
    <property type="match status" value="1"/>
</dbReference>
<dbReference type="AlphaFoldDB" id="A0A178MXV2"/>
<sequence>MDDSGSHELLTDRERDVLSLVSSGLSSKEIARHLSISVGGANFHINNAMKKLKASTRAHAVALAIFHGIIPNRVSQPVDSVGE</sequence>
<protein>
    <recommendedName>
        <fullName evidence="4">HTH luxR-type domain-containing protein</fullName>
    </recommendedName>
</protein>
<dbReference type="PRINTS" id="PR00038">
    <property type="entry name" value="HTHLUXR"/>
</dbReference>
<dbReference type="RefSeq" id="WP_068489520.1">
    <property type="nucleotide sequence ID" value="NZ_LWQT01000028.1"/>
</dbReference>
<dbReference type="SUPFAM" id="SSF46894">
    <property type="entry name" value="C-terminal effector domain of the bipartite response regulators"/>
    <property type="match status" value="1"/>
</dbReference>
<accession>A0A178MXV2</accession>
<dbReference type="SMART" id="SM00421">
    <property type="entry name" value="HTH_LUXR"/>
    <property type="match status" value="1"/>
</dbReference>
<dbReference type="Pfam" id="PF00196">
    <property type="entry name" value="GerE"/>
    <property type="match status" value="1"/>
</dbReference>
<dbReference type="Proteomes" id="UP000078428">
    <property type="component" value="Unassembled WGS sequence"/>
</dbReference>
<dbReference type="PANTHER" id="PTHR44688">
    <property type="entry name" value="DNA-BINDING TRANSCRIPTIONAL ACTIVATOR DEVR_DOSR"/>
    <property type="match status" value="1"/>
</dbReference>
<name>A0A178MXV2_9PROT</name>
<evidence type="ECO:0000313" key="5">
    <source>
        <dbReference type="EMBL" id="OAN54590.1"/>
    </source>
</evidence>
<evidence type="ECO:0000256" key="3">
    <source>
        <dbReference type="ARBA" id="ARBA00023163"/>
    </source>
</evidence>
<evidence type="ECO:0000256" key="2">
    <source>
        <dbReference type="ARBA" id="ARBA00023125"/>
    </source>
</evidence>
<dbReference type="STRING" id="1285242.A6A04_11725"/>
<feature type="domain" description="HTH luxR-type" evidence="4">
    <location>
        <begin position="3"/>
        <end position="68"/>
    </location>
</feature>
<dbReference type="InterPro" id="IPR036388">
    <property type="entry name" value="WH-like_DNA-bd_sf"/>
</dbReference>
<evidence type="ECO:0000259" key="4">
    <source>
        <dbReference type="PROSITE" id="PS50043"/>
    </source>
</evidence>